<protein>
    <recommendedName>
        <fullName evidence="12">Fluoride-specific ion channel FluC</fullName>
    </recommendedName>
</protein>
<feature type="binding site" evidence="12">
    <location>
        <position position="130"/>
    </location>
    <ligand>
        <name>Na(+)</name>
        <dbReference type="ChEBI" id="CHEBI:29101"/>
        <note>structural</note>
    </ligand>
</feature>
<dbReference type="GO" id="GO:0005886">
    <property type="term" value="C:plasma membrane"/>
    <property type="evidence" value="ECO:0007669"/>
    <property type="project" value="UniProtKB-SubCell"/>
</dbReference>
<keyword evidence="12" id="KW-0813">Transport</keyword>
<dbReference type="GO" id="GO:0140114">
    <property type="term" value="P:cellular detoxification of fluoride"/>
    <property type="evidence" value="ECO:0007669"/>
    <property type="project" value="UniProtKB-UniRule"/>
</dbReference>
<dbReference type="AlphaFoldDB" id="A0A521F6W0"/>
<dbReference type="GO" id="GO:0062054">
    <property type="term" value="F:fluoride channel activity"/>
    <property type="evidence" value="ECO:0007669"/>
    <property type="project" value="UniProtKB-UniRule"/>
</dbReference>
<reference evidence="13 14" key="1">
    <citation type="submission" date="2017-05" db="EMBL/GenBank/DDBJ databases">
        <authorList>
            <person name="Varghese N."/>
            <person name="Submissions S."/>
        </authorList>
    </citation>
    <scope>NUCLEOTIDE SEQUENCE [LARGE SCALE GENOMIC DNA]</scope>
    <source>
        <strain evidence="13 14">DSM 28009</strain>
    </source>
</reference>
<comment type="similarity">
    <text evidence="10 12">Belongs to the fluoride channel Fluc/FEX (TC 1.A.43) family.</text>
</comment>
<organism evidence="13 14">
    <name type="scientific">Ruegeria faecimaris</name>
    <dbReference type="NCBI Taxonomy" id="686389"/>
    <lineage>
        <taxon>Bacteria</taxon>
        <taxon>Pseudomonadati</taxon>
        <taxon>Pseudomonadota</taxon>
        <taxon>Alphaproteobacteria</taxon>
        <taxon>Rhodobacterales</taxon>
        <taxon>Roseobacteraceae</taxon>
        <taxon>Ruegeria</taxon>
    </lineage>
</organism>
<feature type="binding site" evidence="12">
    <location>
        <position position="127"/>
    </location>
    <ligand>
        <name>Na(+)</name>
        <dbReference type="ChEBI" id="CHEBI:29101"/>
        <note>structural</note>
    </ligand>
</feature>
<dbReference type="EMBL" id="FXTE01000017">
    <property type="protein sequence ID" value="SMO91341.1"/>
    <property type="molecule type" value="Genomic_DNA"/>
</dbReference>
<evidence type="ECO:0000256" key="10">
    <source>
        <dbReference type="ARBA" id="ARBA00035120"/>
    </source>
</evidence>
<gene>
    <name evidence="12" type="primary">fluC</name>
    <name evidence="12" type="synonym">crcB</name>
    <name evidence="13" type="ORF">SAMN06265380_1174</name>
</gene>
<feature type="transmembrane region" description="Helical" evidence="12">
    <location>
        <begin position="117"/>
        <end position="137"/>
    </location>
</feature>
<keyword evidence="6 12" id="KW-0915">Sodium</keyword>
<dbReference type="Proteomes" id="UP000319555">
    <property type="component" value="Unassembled WGS sequence"/>
</dbReference>
<evidence type="ECO:0000256" key="4">
    <source>
        <dbReference type="ARBA" id="ARBA00022692"/>
    </source>
</evidence>
<evidence type="ECO:0000256" key="3">
    <source>
        <dbReference type="ARBA" id="ARBA00022519"/>
    </source>
</evidence>
<keyword evidence="4 12" id="KW-0812">Transmembrane</keyword>
<evidence type="ECO:0000256" key="11">
    <source>
        <dbReference type="ARBA" id="ARBA00035585"/>
    </source>
</evidence>
<dbReference type="InterPro" id="IPR003691">
    <property type="entry name" value="FluC"/>
</dbReference>
<comment type="activity regulation">
    <text evidence="12">Na(+) is not transported, but it plays an essential structural role and its presence is essential for fluoride channel function.</text>
</comment>
<evidence type="ECO:0000313" key="14">
    <source>
        <dbReference type="Proteomes" id="UP000319555"/>
    </source>
</evidence>
<proteinExistence type="inferred from homology"/>
<dbReference type="Pfam" id="PF02537">
    <property type="entry name" value="CRCB"/>
    <property type="match status" value="1"/>
</dbReference>
<keyword evidence="5 12" id="KW-1133">Transmembrane helix</keyword>
<evidence type="ECO:0000256" key="12">
    <source>
        <dbReference type="HAMAP-Rule" id="MF_00454"/>
    </source>
</evidence>
<keyword evidence="14" id="KW-1185">Reference proteome</keyword>
<comment type="function">
    <text evidence="12">Fluoride-specific ion channel. Important for reducing fluoride concentration in the cell, thus reducing its toxicity.</text>
</comment>
<name>A0A521F6W0_9RHOB</name>
<keyword evidence="12" id="KW-0479">Metal-binding</keyword>
<keyword evidence="8 12" id="KW-0472">Membrane</keyword>
<evidence type="ECO:0000256" key="6">
    <source>
        <dbReference type="ARBA" id="ARBA00023053"/>
    </source>
</evidence>
<dbReference type="PANTHER" id="PTHR28259:SF1">
    <property type="entry name" value="FLUORIDE EXPORT PROTEIN 1-RELATED"/>
    <property type="match status" value="1"/>
</dbReference>
<evidence type="ECO:0000256" key="7">
    <source>
        <dbReference type="ARBA" id="ARBA00023065"/>
    </source>
</evidence>
<feature type="transmembrane region" description="Helical" evidence="12">
    <location>
        <begin position="149"/>
        <end position="168"/>
    </location>
</feature>
<evidence type="ECO:0000256" key="8">
    <source>
        <dbReference type="ARBA" id="ARBA00023136"/>
    </source>
</evidence>
<evidence type="ECO:0000313" key="13">
    <source>
        <dbReference type="EMBL" id="SMO91341.1"/>
    </source>
</evidence>
<accession>A0A521F6W0</accession>
<comment type="subcellular location">
    <subcellularLocation>
        <location evidence="1 12">Cell membrane</location>
        <topology evidence="1 12">Multi-pass membrane protein</topology>
    </subcellularLocation>
</comment>
<evidence type="ECO:0000256" key="9">
    <source>
        <dbReference type="ARBA" id="ARBA00023303"/>
    </source>
</evidence>
<evidence type="ECO:0000256" key="1">
    <source>
        <dbReference type="ARBA" id="ARBA00004651"/>
    </source>
</evidence>
<keyword evidence="3" id="KW-0997">Cell inner membrane</keyword>
<evidence type="ECO:0000256" key="2">
    <source>
        <dbReference type="ARBA" id="ARBA00022475"/>
    </source>
</evidence>
<comment type="catalytic activity">
    <reaction evidence="11">
        <text>fluoride(in) = fluoride(out)</text>
        <dbReference type="Rhea" id="RHEA:76159"/>
        <dbReference type="ChEBI" id="CHEBI:17051"/>
    </reaction>
    <physiologicalReaction direction="left-to-right" evidence="11">
        <dbReference type="Rhea" id="RHEA:76160"/>
    </physiologicalReaction>
</comment>
<dbReference type="PANTHER" id="PTHR28259">
    <property type="entry name" value="FLUORIDE EXPORT PROTEIN 1-RELATED"/>
    <property type="match status" value="1"/>
</dbReference>
<keyword evidence="2 12" id="KW-1003">Cell membrane</keyword>
<feature type="transmembrane region" description="Helical" evidence="12">
    <location>
        <begin position="81"/>
        <end position="105"/>
    </location>
</feature>
<feature type="transmembrane region" description="Helical" evidence="12">
    <location>
        <begin position="55"/>
        <end position="75"/>
    </location>
</feature>
<keyword evidence="9 12" id="KW-0407">Ion channel</keyword>
<dbReference type="HAMAP" id="MF_00454">
    <property type="entry name" value="FluC"/>
    <property type="match status" value="1"/>
</dbReference>
<keyword evidence="7 12" id="KW-0406">Ion transport</keyword>
<dbReference type="GO" id="GO:0046872">
    <property type="term" value="F:metal ion binding"/>
    <property type="evidence" value="ECO:0007669"/>
    <property type="project" value="UniProtKB-KW"/>
</dbReference>
<evidence type="ECO:0000256" key="5">
    <source>
        <dbReference type="ARBA" id="ARBA00022989"/>
    </source>
</evidence>
<sequence>MVQIRDCTQAFAPEITQMVELVIRQVRLIPVAPIGIPDNRLTRVGSAAVKKSQTAWATALMFCAVFTGGATGSLVREALSLGISGLPILTETFGINIAACFVLGWLYAIRHRVHAHVLHLGAVGFCGGLSTFSSFVAELERLAEVSFGLALTAAVLEIVAGLFAAILGETAGRRFSPRRS</sequence>